<evidence type="ECO:0000256" key="1">
    <source>
        <dbReference type="ARBA" id="ARBA00004651"/>
    </source>
</evidence>
<organism evidence="9 10">
    <name type="scientific">Anaerotignum lactatifermentans DSM 14214</name>
    <dbReference type="NCBI Taxonomy" id="1121323"/>
    <lineage>
        <taxon>Bacteria</taxon>
        <taxon>Bacillati</taxon>
        <taxon>Bacillota</taxon>
        <taxon>Clostridia</taxon>
        <taxon>Lachnospirales</taxon>
        <taxon>Anaerotignaceae</taxon>
        <taxon>Anaerotignum</taxon>
    </lineage>
</organism>
<comment type="similarity">
    <text evidence="7">Belongs to the binding-protein-dependent transport system permease family.</text>
</comment>
<feature type="transmembrane region" description="Helical" evidence="7">
    <location>
        <begin position="234"/>
        <end position="257"/>
    </location>
</feature>
<evidence type="ECO:0000256" key="2">
    <source>
        <dbReference type="ARBA" id="ARBA00022448"/>
    </source>
</evidence>
<evidence type="ECO:0000259" key="8">
    <source>
        <dbReference type="PROSITE" id="PS50928"/>
    </source>
</evidence>
<dbReference type="InterPro" id="IPR000515">
    <property type="entry name" value="MetI-like"/>
</dbReference>
<reference evidence="9 10" key="1">
    <citation type="submission" date="2016-11" db="EMBL/GenBank/DDBJ databases">
        <authorList>
            <person name="Jaros S."/>
            <person name="Januszkiewicz K."/>
            <person name="Wedrychowicz H."/>
        </authorList>
    </citation>
    <scope>NUCLEOTIDE SEQUENCE [LARGE SCALE GENOMIC DNA]</scope>
    <source>
        <strain evidence="9 10">DSM 14214</strain>
    </source>
</reference>
<evidence type="ECO:0000313" key="9">
    <source>
        <dbReference type="EMBL" id="SHK39714.1"/>
    </source>
</evidence>
<feature type="domain" description="ABC transmembrane type-1" evidence="8">
    <location>
        <begin position="97"/>
        <end position="281"/>
    </location>
</feature>
<keyword evidence="10" id="KW-1185">Reference proteome</keyword>
<dbReference type="Proteomes" id="UP000183975">
    <property type="component" value="Unassembled WGS sequence"/>
</dbReference>
<evidence type="ECO:0000256" key="5">
    <source>
        <dbReference type="ARBA" id="ARBA00022989"/>
    </source>
</evidence>
<name>A0A1M6S4F2_9FIRM</name>
<feature type="transmembrane region" description="Helical" evidence="7">
    <location>
        <begin position="93"/>
        <end position="123"/>
    </location>
</feature>
<dbReference type="AlphaFoldDB" id="A0A1M6S4F2"/>
<dbReference type="SUPFAM" id="SSF161098">
    <property type="entry name" value="MetI-like"/>
    <property type="match status" value="1"/>
</dbReference>
<proteinExistence type="inferred from homology"/>
<dbReference type="GO" id="GO:0005886">
    <property type="term" value="C:plasma membrane"/>
    <property type="evidence" value="ECO:0007669"/>
    <property type="project" value="UniProtKB-SubCell"/>
</dbReference>
<evidence type="ECO:0000256" key="6">
    <source>
        <dbReference type="ARBA" id="ARBA00023136"/>
    </source>
</evidence>
<accession>A0A1M6S4F2</accession>
<keyword evidence="5 7" id="KW-1133">Transmembrane helix</keyword>
<keyword evidence="2 7" id="KW-0813">Transport</keyword>
<gene>
    <name evidence="9" type="ORF">SAMN02745138_01662</name>
</gene>
<keyword evidence="4 7" id="KW-0812">Transmembrane</keyword>
<evidence type="ECO:0000256" key="4">
    <source>
        <dbReference type="ARBA" id="ARBA00022692"/>
    </source>
</evidence>
<dbReference type="InterPro" id="IPR035906">
    <property type="entry name" value="MetI-like_sf"/>
</dbReference>
<dbReference type="GO" id="GO:0055085">
    <property type="term" value="P:transmembrane transport"/>
    <property type="evidence" value="ECO:0007669"/>
    <property type="project" value="InterPro"/>
</dbReference>
<dbReference type="PANTHER" id="PTHR30043:SF1">
    <property type="entry name" value="ABC TRANSPORT SYSTEM PERMEASE PROTEIN P69"/>
    <property type="match status" value="1"/>
</dbReference>
<feature type="transmembrane region" description="Helical" evidence="7">
    <location>
        <begin position="263"/>
        <end position="280"/>
    </location>
</feature>
<dbReference type="Pfam" id="PF00528">
    <property type="entry name" value="BPD_transp_1"/>
    <property type="match status" value="1"/>
</dbReference>
<dbReference type="PROSITE" id="PS50928">
    <property type="entry name" value="ABC_TM1"/>
    <property type="match status" value="1"/>
</dbReference>
<sequence>MSEKVLQPGATISLDLEKIMERTGKGKIKIKAKNKSRYALQTLMVTLLGLTVVAFATFDYQNIDFAEAVQATLQNIQTVFLEPELTRDTLTSVLFQLLVTFCLGILSTIIGAFFAFFCSLLCARNIASSRMVNSIKSFIAVVRAVPTVLWVLIFAVSAGLGSVAAVVGLTFHSFAYLTKAYAESIEEIEPGIIEALKANGASYWQIVFQAIVPSTITSMVAWTFMRFEINFTNAVAMGAAAGAGGIGFNLFMAGSFYFDLQEMGMLTYIVVIAVVLLEMVSTRIKAYVK</sequence>
<feature type="transmembrane region" description="Helical" evidence="7">
    <location>
        <begin position="38"/>
        <end position="58"/>
    </location>
</feature>
<feature type="transmembrane region" description="Helical" evidence="7">
    <location>
        <begin position="203"/>
        <end position="222"/>
    </location>
</feature>
<dbReference type="OrthoDB" id="8557224at2"/>
<feature type="transmembrane region" description="Helical" evidence="7">
    <location>
        <begin position="144"/>
        <end position="171"/>
    </location>
</feature>
<evidence type="ECO:0000256" key="3">
    <source>
        <dbReference type="ARBA" id="ARBA00022475"/>
    </source>
</evidence>
<evidence type="ECO:0000256" key="7">
    <source>
        <dbReference type="RuleBase" id="RU363032"/>
    </source>
</evidence>
<dbReference type="PANTHER" id="PTHR30043">
    <property type="entry name" value="PHOSPHONATES TRANSPORT SYSTEM PERMEASE PROTEIN"/>
    <property type="match status" value="1"/>
</dbReference>
<evidence type="ECO:0000313" key="10">
    <source>
        <dbReference type="Proteomes" id="UP000183975"/>
    </source>
</evidence>
<dbReference type="EMBL" id="FRAH01000025">
    <property type="protein sequence ID" value="SHK39714.1"/>
    <property type="molecule type" value="Genomic_DNA"/>
</dbReference>
<keyword evidence="6 7" id="KW-0472">Membrane</keyword>
<comment type="subcellular location">
    <subcellularLocation>
        <location evidence="1 7">Cell membrane</location>
        <topology evidence="1 7">Multi-pass membrane protein</topology>
    </subcellularLocation>
</comment>
<dbReference type="Gene3D" id="1.10.3720.10">
    <property type="entry name" value="MetI-like"/>
    <property type="match status" value="1"/>
</dbReference>
<keyword evidence="3" id="KW-1003">Cell membrane</keyword>
<dbReference type="RefSeq" id="WP_072850831.1">
    <property type="nucleotide sequence ID" value="NZ_FRAH01000025.1"/>
</dbReference>
<protein>
    <submittedName>
        <fullName evidence="9">Phosphonate transport system permease protein</fullName>
    </submittedName>
</protein>